<proteinExistence type="predicted"/>
<dbReference type="OrthoDB" id="9805604at2"/>
<dbReference type="GO" id="GO:0008781">
    <property type="term" value="F:N-acylneuraminate cytidylyltransferase activity"/>
    <property type="evidence" value="ECO:0007669"/>
    <property type="project" value="TreeGrafter"/>
</dbReference>
<sequence>MKVTCFLPCRRGSERVPRKNIRPLAGRAFGLLEVKLEQLLSSEAIDQVILSTNDEEIVSYAEGLNEAALKVHRREDRLASSETSTDSLVSHAASLVPDGHILWTHVTSPFVTARDYDAILQKYEAALQEGFDSLMSVTALHGFLWDEQGPINYDRHCEKWPRTQTLKPVYEVNSAAFVASSEVYRSRQDRIGENPFKYVLERIQGFDIDWQDDFRIAEALLQAGVVKI</sequence>
<evidence type="ECO:0000313" key="2">
    <source>
        <dbReference type="Proteomes" id="UP000298049"/>
    </source>
</evidence>
<dbReference type="InterPro" id="IPR029044">
    <property type="entry name" value="Nucleotide-diphossugar_trans"/>
</dbReference>
<dbReference type="InterPro" id="IPR050793">
    <property type="entry name" value="CMP-NeuNAc_synthase"/>
</dbReference>
<accession>A0A4P7XGW4</accession>
<dbReference type="PANTHER" id="PTHR21485:SF6">
    <property type="entry name" value="N-ACYLNEURAMINATE CYTIDYLYLTRANSFERASE-RELATED"/>
    <property type="match status" value="1"/>
</dbReference>
<reference evidence="1 2" key="1">
    <citation type="submission" date="2018-07" db="EMBL/GenBank/DDBJ databases">
        <title>Marsedoiliclastica nanhaica gen. nov. sp. nov., a novel marine hydrocarbonoclastic bacterium isolated from an in-situ enriched hydrocarbon-degrading consortium in deep-sea sediment.</title>
        <authorList>
            <person name="Dong C."/>
            <person name="Ma T."/>
            <person name="Liu R."/>
            <person name="Shao Z."/>
        </authorList>
    </citation>
    <scope>NUCLEOTIDE SEQUENCE [LARGE SCALE GENOMIC DNA]</scope>
    <source>
        <strain evidence="2">soil36-7</strain>
    </source>
</reference>
<dbReference type="Proteomes" id="UP000298049">
    <property type="component" value="Chromosome"/>
</dbReference>
<dbReference type="PANTHER" id="PTHR21485">
    <property type="entry name" value="HAD SUPERFAMILY MEMBERS CMAS AND KDSC"/>
    <property type="match status" value="1"/>
</dbReference>
<dbReference type="CDD" id="cd02513">
    <property type="entry name" value="CMP-NeuAc_Synthase"/>
    <property type="match status" value="1"/>
</dbReference>
<dbReference type="RefSeq" id="WP_136546809.1">
    <property type="nucleotide sequence ID" value="NZ_CP031093.1"/>
</dbReference>
<organism evidence="1 2">
    <name type="scientific">Hydrocarboniclastica marina</name>
    <dbReference type="NCBI Taxonomy" id="2259620"/>
    <lineage>
        <taxon>Bacteria</taxon>
        <taxon>Pseudomonadati</taxon>
        <taxon>Pseudomonadota</taxon>
        <taxon>Gammaproteobacteria</taxon>
        <taxon>Alteromonadales</taxon>
        <taxon>Alteromonadaceae</taxon>
        <taxon>Hydrocarboniclastica</taxon>
    </lineage>
</organism>
<name>A0A4P7XGW4_9ALTE</name>
<keyword evidence="1" id="KW-0808">Transferase</keyword>
<gene>
    <name evidence="1" type="ORF">soil367_03155</name>
</gene>
<dbReference type="Pfam" id="PF02348">
    <property type="entry name" value="CTP_transf_3"/>
    <property type="match status" value="1"/>
</dbReference>
<dbReference type="EMBL" id="CP031093">
    <property type="protein sequence ID" value="QCF25017.1"/>
    <property type="molecule type" value="Genomic_DNA"/>
</dbReference>
<dbReference type="InterPro" id="IPR003329">
    <property type="entry name" value="Cytidylyl_trans"/>
</dbReference>
<protein>
    <submittedName>
        <fullName evidence="1">Acylneuraminate cytidylyltransferase family protein</fullName>
    </submittedName>
</protein>
<dbReference type="Gene3D" id="3.90.550.10">
    <property type="entry name" value="Spore Coat Polysaccharide Biosynthesis Protein SpsA, Chain A"/>
    <property type="match status" value="1"/>
</dbReference>
<evidence type="ECO:0000313" key="1">
    <source>
        <dbReference type="EMBL" id="QCF25017.1"/>
    </source>
</evidence>
<dbReference type="KEGG" id="hmi:soil367_03155"/>
<keyword evidence="1" id="KW-0548">Nucleotidyltransferase</keyword>
<dbReference type="AlphaFoldDB" id="A0A4P7XGW4"/>
<dbReference type="SUPFAM" id="SSF53448">
    <property type="entry name" value="Nucleotide-diphospho-sugar transferases"/>
    <property type="match status" value="1"/>
</dbReference>
<keyword evidence="2" id="KW-1185">Reference proteome</keyword>